<protein>
    <recommendedName>
        <fullName evidence="2">Methyltransferase domain-containing protein</fullName>
    </recommendedName>
</protein>
<dbReference type="EMBL" id="BAABUJ010000024">
    <property type="protein sequence ID" value="GAA5802648.1"/>
    <property type="molecule type" value="Genomic_DNA"/>
</dbReference>
<evidence type="ECO:0000259" key="2">
    <source>
        <dbReference type="Pfam" id="PF13649"/>
    </source>
</evidence>
<accession>A0ABP9Y6P3</accession>
<dbReference type="Pfam" id="PF13649">
    <property type="entry name" value="Methyltransf_25"/>
    <property type="match status" value="1"/>
</dbReference>
<feature type="domain" description="Methyltransferase" evidence="2">
    <location>
        <begin position="85"/>
        <end position="183"/>
    </location>
</feature>
<feature type="region of interest" description="Disordered" evidence="1">
    <location>
        <begin position="1"/>
        <end position="29"/>
    </location>
</feature>
<dbReference type="Gene3D" id="3.40.50.150">
    <property type="entry name" value="Vaccinia Virus protein VP39"/>
    <property type="match status" value="1"/>
</dbReference>
<evidence type="ECO:0000313" key="3">
    <source>
        <dbReference type="EMBL" id="GAA5802648.1"/>
    </source>
</evidence>
<dbReference type="SUPFAM" id="SSF53335">
    <property type="entry name" value="S-adenosyl-L-methionine-dependent methyltransferases"/>
    <property type="match status" value="1"/>
</dbReference>
<dbReference type="InterPro" id="IPR029063">
    <property type="entry name" value="SAM-dependent_MTases_sf"/>
</dbReference>
<dbReference type="InterPro" id="IPR041698">
    <property type="entry name" value="Methyltransf_25"/>
</dbReference>
<reference evidence="3 4" key="1">
    <citation type="submission" date="2024-04" db="EMBL/GenBank/DDBJ databases">
        <title>genome sequences of Mucor flavus KT1a and Helicostylum pulchrum KT1b strains isolation_sourced from the surface of a dry-aged beef.</title>
        <authorList>
            <person name="Toyotome T."/>
            <person name="Hosono M."/>
            <person name="Torimaru M."/>
            <person name="Fukuda K."/>
            <person name="Mikami N."/>
        </authorList>
    </citation>
    <scope>NUCLEOTIDE SEQUENCE [LARGE SCALE GENOMIC DNA]</scope>
    <source>
        <strain evidence="3 4">KT1b</strain>
    </source>
</reference>
<name>A0ABP9Y6P3_9FUNG</name>
<feature type="compositionally biased region" description="Basic residues" evidence="1">
    <location>
        <begin position="1"/>
        <end position="11"/>
    </location>
</feature>
<gene>
    <name evidence="3" type="ORF">HPULCUR_008121</name>
</gene>
<evidence type="ECO:0000313" key="4">
    <source>
        <dbReference type="Proteomes" id="UP001476247"/>
    </source>
</evidence>
<comment type="caution">
    <text evidence="3">The sequence shown here is derived from an EMBL/GenBank/DDBJ whole genome shotgun (WGS) entry which is preliminary data.</text>
</comment>
<proteinExistence type="predicted"/>
<keyword evidence="4" id="KW-1185">Reference proteome</keyword>
<sequence>MGNQLSRRRRNLEKSSTSSSTYSDNFQNSSNLSTAVPKFVQEVFPHSYEEATRQRGEHYLLKHVFQSSHFAPVDDILNELGSETLDVGCGVQASWLLDMANDFPNCTFYGFDILEPFSLDTDTASVSHIPTNCELIKHDVFETFPYKDKTFDYVHQRTMHMVYSSDKIAWMFQQLLRVTKDNGWIELVEPDITPRRVGPIFTKVFIGVRTLLRERLGKTLEGSSIAKRMEAVGLLDITSDYGSVPVCWGGYVGKLVYEDMLVMFKHIGPAAYDYLELGGEYNEEAYDALLDSAFDECVQYQTFFNIRWTYGRKPPTTTITTTDNENIAKKKKKHNT</sequence>
<evidence type="ECO:0000256" key="1">
    <source>
        <dbReference type="SAM" id="MobiDB-lite"/>
    </source>
</evidence>
<dbReference type="Proteomes" id="UP001476247">
    <property type="component" value="Unassembled WGS sequence"/>
</dbReference>
<organism evidence="3 4">
    <name type="scientific">Helicostylum pulchrum</name>
    <dbReference type="NCBI Taxonomy" id="562976"/>
    <lineage>
        <taxon>Eukaryota</taxon>
        <taxon>Fungi</taxon>
        <taxon>Fungi incertae sedis</taxon>
        <taxon>Mucoromycota</taxon>
        <taxon>Mucoromycotina</taxon>
        <taxon>Mucoromycetes</taxon>
        <taxon>Mucorales</taxon>
        <taxon>Mucorineae</taxon>
        <taxon>Mucoraceae</taxon>
        <taxon>Helicostylum</taxon>
    </lineage>
</organism>